<dbReference type="InterPro" id="IPR050129">
    <property type="entry name" value="Zn_alcohol_dh"/>
</dbReference>
<dbReference type="Pfam" id="PF08240">
    <property type="entry name" value="ADH_N"/>
    <property type="match status" value="1"/>
</dbReference>
<dbReference type="PANTHER" id="PTHR43401:SF5">
    <property type="entry name" value="ALCOHOL DEHYDROGENASE-RELATED"/>
    <property type="match status" value="1"/>
</dbReference>
<dbReference type="Pfam" id="PF00107">
    <property type="entry name" value="ADH_zinc_N"/>
    <property type="match status" value="1"/>
</dbReference>
<evidence type="ECO:0000313" key="6">
    <source>
        <dbReference type="EMBL" id="AUV82638.1"/>
    </source>
</evidence>
<dbReference type="InterPro" id="IPR002328">
    <property type="entry name" value="ADH_Zn_CS"/>
</dbReference>
<dbReference type="InterPro" id="IPR011032">
    <property type="entry name" value="GroES-like_sf"/>
</dbReference>
<dbReference type="PROSITE" id="PS00059">
    <property type="entry name" value="ADH_ZINC"/>
    <property type="match status" value="1"/>
</dbReference>
<dbReference type="OrthoDB" id="73567at2157"/>
<dbReference type="GO" id="GO:0051262">
    <property type="term" value="P:protein tetramerization"/>
    <property type="evidence" value="ECO:0007669"/>
    <property type="project" value="UniProtKB-ARBA"/>
</dbReference>
<dbReference type="AlphaFoldDB" id="A0A2I8VL49"/>
<keyword evidence="7" id="KW-1185">Reference proteome</keyword>
<evidence type="ECO:0000256" key="4">
    <source>
        <dbReference type="RuleBase" id="RU361277"/>
    </source>
</evidence>
<keyword evidence="1 4" id="KW-0479">Metal-binding</keyword>
<dbReference type="GO" id="GO:0008270">
    <property type="term" value="F:zinc ion binding"/>
    <property type="evidence" value="ECO:0007669"/>
    <property type="project" value="InterPro"/>
</dbReference>
<accession>A0A2I8VL49</accession>
<dbReference type="GO" id="GO:0043168">
    <property type="term" value="F:anion binding"/>
    <property type="evidence" value="ECO:0007669"/>
    <property type="project" value="UniProtKB-ARBA"/>
</dbReference>
<name>A0A2I8VL49_9EURY</name>
<keyword evidence="3" id="KW-0560">Oxidoreductase</keyword>
<dbReference type="GO" id="GO:0044281">
    <property type="term" value="P:small molecule metabolic process"/>
    <property type="evidence" value="ECO:0007669"/>
    <property type="project" value="UniProtKB-ARBA"/>
</dbReference>
<sequence length="352" mass="36936">MRAAVLTEYGEPLSIRSLDDPKPTPDGVVVEVEACGICRSDWHAWQGHGEWADDQVPRGQVLGHEPAGTVVDAGDRVSEYAVGDRVAVPFNLGDGSCPRCLAGHGNRCVDGSALGFSSDAPGAFAERVHVPHADYNLLALPDAVAPVDVAALGCRFMTAYHALAHRVSPPPGSWVAVHGCGGVGLSALSVARAAGHRTVAVDIREEALALAGEVGATVTVDATETDVVGEIEEVTGDGADVSLDALGRAETCRNSVRCVRPGGTHVQVGLTTDAERGEVSLPTDWMTRWEVSFVGSRGMPPTRYDELFGLVESGAVSPETLVTREVSLDDVSDRLAAMTDYETVGVEVVTEF</sequence>
<evidence type="ECO:0000256" key="3">
    <source>
        <dbReference type="ARBA" id="ARBA00023002"/>
    </source>
</evidence>
<feature type="domain" description="Enoyl reductase (ER)" evidence="5">
    <location>
        <begin position="10"/>
        <end position="349"/>
    </location>
</feature>
<gene>
    <name evidence="6" type="ORF">C2R22_14140</name>
</gene>
<dbReference type="CDD" id="cd08260">
    <property type="entry name" value="Zn_ADH6"/>
    <property type="match status" value="1"/>
</dbReference>
<dbReference type="KEGG" id="srub:C2R22_14140"/>
<dbReference type="InterPro" id="IPR036291">
    <property type="entry name" value="NAD(P)-bd_dom_sf"/>
</dbReference>
<dbReference type="InterPro" id="IPR020843">
    <property type="entry name" value="ER"/>
</dbReference>
<proteinExistence type="inferred from homology"/>
<dbReference type="InterPro" id="IPR013154">
    <property type="entry name" value="ADH-like_N"/>
</dbReference>
<evidence type="ECO:0000313" key="7">
    <source>
        <dbReference type="Proteomes" id="UP000236584"/>
    </source>
</evidence>
<keyword evidence="2 4" id="KW-0862">Zinc</keyword>
<dbReference type="EMBL" id="CP026309">
    <property type="protein sequence ID" value="AUV82638.1"/>
    <property type="molecule type" value="Genomic_DNA"/>
</dbReference>
<dbReference type="SMART" id="SM00829">
    <property type="entry name" value="PKS_ER"/>
    <property type="match status" value="1"/>
</dbReference>
<comment type="similarity">
    <text evidence="4">Belongs to the zinc-containing alcohol dehydrogenase family.</text>
</comment>
<dbReference type="SUPFAM" id="SSF51735">
    <property type="entry name" value="NAD(P)-binding Rossmann-fold domains"/>
    <property type="match status" value="1"/>
</dbReference>
<dbReference type="RefSeq" id="WP_103426327.1">
    <property type="nucleotide sequence ID" value="NZ_CP026309.1"/>
</dbReference>
<dbReference type="Proteomes" id="UP000236584">
    <property type="component" value="Chromosome"/>
</dbReference>
<dbReference type="GO" id="GO:0030554">
    <property type="term" value="F:adenyl nucleotide binding"/>
    <property type="evidence" value="ECO:0007669"/>
    <property type="project" value="UniProtKB-ARBA"/>
</dbReference>
<dbReference type="Gene3D" id="3.90.180.10">
    <property type="entry name" value="Medium-chain alcohol dehydrogenases, catalytic domain"/>
    <property type="match status" value="1"/>
</dbReference>
<dbReference type="GO" id="GO:0016616">
    <property type="term" value="F:oxidoreductase activity, acting on the CH-OH group of donors, NAD or NADP as acceptor"/>
    <property type="evidence" value="ECO:0007669"/>
    <property type="project" value="UniProtKB-ARBA"/>
</dbReference>
<comment type="cofactor">
    <cofactor evidence="4">
        <name>Zn(2+)</name>
        <dbReference type="ChEBI" id="CHEBI:29105"/>
    </cofactor>
</comment>
<evidence type="ECO:0000256" key="1">
    <source>
        <dbReference type="ARBA" id="ARBA00022723"/>
    </source>
</evidence>
<protein>
    <submittedName>
        <fullName evidence="6">Alcohol dehydrogenase</fullName>
    </submittedName>
</protein>
<organism evidence="6 7">
    <name type="scientific">Salinigranum rubrum</name>
    <dbReference type="NCBI Taxonomy" id="755307"/>
    <lineage>
        <taxon>Archaea</taxon>
        <taxon>Methanobacteriati</taxon>
        <taxon>Methanobacteriota</taxon>
        <taxon>Stenosarchaea group</taxon>
        <taxon>Halobacteria</taxon>
        <taxon>Halobacteriales</taxon>
        <taxon>Haloferacaceae</taxon>
        <taxon>Salinigranum</taxon>
    </lineage>
</organism>
<evidence type="ECO:0000256" key="2">
    <source>
        <dbReference type="ARBA" id="ARBA00022833"/>
    </source>
</evidence>
<evidence type="ECO:0000259" key="5">
    <source>
        <dbReference type="SMART" id="SM00829"/>
    </source>
</evidence>
<reference evidence="6 7" key="1">
    <citation type="submission" date="2018-01" db="EMBL/GenBank/DDBJ databases">
        <title>Complete genome sequence of Salinigranum rubrum GX10T, an extremely halophilic archaeon isolated from a marine solar saltern.</title>
        <authorList>
            <person name="Han S."/>
        </authorList>
    </citation>
    <scope>NUCLEOTIDE SEQUENCE [LARGE SCALE GENOMIC DNA]</scope>
    <source>
        <strain evidence="6 7">GX10</strain>
    </source>
</reference>
<dbReference type="InterPro" id="IPR013149">
    <property type="entry name" value="ADH-like_C"/>
</dbReference>
<dbReference type="GeneID" id="35593254"/>
<dbReference type="PANTHER" id="PTHR43401">
    <property type="entry name" value="L-THREONINE 3-DEHYDROGENASE"/>
    <property type="match status" value="1"/>
</dbReference>
<dbReference type="SUPFAM" id="SSF50129">
    <property type="entry name" value="GroES-like"/>
    <property type="match status" value="1"/>
</dbReference>